<evidence type="ECO:0000256" key="1">
    <source>
        <dbReference type="SAM" id="SignalP"/>
    </source>
</evidence>
<reference evidence="2 3" key="1">
    <citation type="journal article" date="2014" name="Genome Announc.">
        <title>Draft Genome Sequences of Two Vibrionaceae Species, Vibrio ponticus C121 and Photobacterium aphoticum C119, Isolated as Coral Reef Microbiota.</title>
        <authorList>
            <person name="Al-saari N."/>
            <person name="Meirelles P.M."/>
            <person name="Mino S."/>
            <person name="Suda W."/>
            <person name="Oshima K."/>
            <person name="Hattori M."/>
            <person name="Ohkuma M."/>
            <person name="Thompson F.L."/>
            <person name="Gomez-Gil B."/>
            <person name="Sawabe T."/>
            <person name="Sawabe T."/>
        </authorList>
    </citation>
    <scope>NUCLEOTIDE SEQUENCE [LARGE SCALE GENOMIC DNA]</scope>
    <source>
        <strain evidence="2 3">JCM 19237</strain>
    </source>
</reference>
<organism evidence="2 3">
    <name type="scientific">Photobacterium aphoticum</name>
    <dbReference type="NCBI Taxonomy" id="754436"/>
    <lineage>
        <taxon>Bacteria</taxon>
        <taxon>Pseudomonadati</taxon>
        <taxon>Pseudomonadota</taxon>
        <taxon>Gammaproteobacteria</taxon>
        <taxon>Vibrionales</taxon>
        <taxon>Vibrionaceae</taxon>
        <taxon>Photobacterium</taxon>
    </lineage>
</organism>
<protein>
    <submittedName>
        <fullName evidence="2">Uncharacterized protein</fullName>
    </submittedName>
</protein>
<proteinExistence type="predicted"/>
<gene>
    <name evidence="2" type="ORF">JCM19237_4973</name>
</gene>
<dbReference type="EMBL" id="BBMN01000001">
    <property type="protein sequence ID" value="GAL02080.1"/>
    <property type="molecule type" value="Genomic_DNA"/>
</dbReference>
<feature type="signal peptide" evidence="1">
    <location>
        <begin position="1"/>
        <end position="26"/>
    </location>
</feature>
<dbReference type="STRING" id="754436.JCM19237_4973"/>
<evidence type="ECO:0000313" key="3">
    <source>
        <dbReference type="Proteomes" id="UP000029227"/>
    </source>
</evidence>
<comment type="caution">
    <text evidence="2">The sequence shown here is derived from an EMBL/GenBank/DDBJ whole genome shotgun (WGS) entry which is preliminary data.</text>
</comment>
<sequence length="81" mass="8774">MFKDTTVRYCQLLGVAAWMMSLPVQADADAPMHCLTAEEVEVLLLESFPSLVLSGTEVISVDDFTPADEDVEPLVSPSLTS</sequence>
<dbReference type="Proteomes" id="UP000029227">
    <property type="component" value="Unassembled WGS sequence"/>
</dbReference>
<feature type="chain" id="PRO_5001863300" evidence="1">
    <location>
        <begin position="27"/>
        <end position="81"/>
    </location>
</feature>
<accession>A0A090QG29</accession>
<name>A0A090QG29_9GAMM</name>
<evidence type="ECO:0000313" key="2">
    <source>
        <dbReference type="EMBL" id="GAL02080.1"/>
    </source>
</evidence>
<keyword evidence="1" id="KW-0732">Signal</keyword>
<dbReference type="AlphaFoldDB" id="A0A090QG29"/>